<keyword evidence="5 7" id="KW-0819">tRNA processing</keyword>
<dbReference type="Gene3D" id="3.40.1280.10">
    <property type="match status" value="1"/>
</dbReference>
<dbReference type="CDD" id="cd18092">
    <property type="entry name" value="SpoU-like_TrmH"/>
    <property type="match status" value="1"/>
</dbReference>
<comment type="similarity">
    <text evidence="7">Belongs to the class IV-like SAM-binding methyltransferase superfamily. RNA methyltransferase TrmH family.</text>
</comment>
<protein>
    <recommendedName>
        <fullName evidence="7">tRNA (guanosine(18)-2'-O)-methyltransferase</fullName>
        <ecNumber evidence="7">2.1.1.34</ecNumber>
    </recommendedName>
    <alternativeName>
        <fullName evidence="7">tRNA [Gm18] methyltransferase</fullName>
    </alternativeName>
</protein>
<evidence type="ECO:0000256" key="2">
    <source>
        <dbReference type="ARBA" id="ARBA00022603"/>
    </source>
</evidence>
<dbReference type="SUPFAM" id="SSF75217">
    <property type="entry name" value="alpha/beta knot"/>
    <property type="match status" value="1"/>
</dbReference>
<evidence type="ECO:0000313" key="11">
    <source>
        <dbReference type="Proteomes" id="UP000023772"/>
    </source>
</evidence>
<dbReference type="EMBL" id="CP007451">
    <property type="protein sequence ID" value="AHW58657.1"/>
    <property type="molecule type" value="Genomic_DNA"/>
</dbReference>
<dbReference type="OrthoDB" id="9794400at2"/>
<feature type="binding site" evidence="7">
    <location>
        <position position="112"/>
    </location>
    <ligand>
        <name>S-adenosyl-L-methionine</name>
        <dbReference type="ChEBI" id="CHEBI:59789"/>
    </ligand>
</feature>
<dbReference type="PANTHER" id="PTHR43453:SF1">
    <property type="entry name" value="TRNA_RRNA METHYLTRANSFERASE SPOU TYPE DOMAIN-CONTAINING PROTEIN"/>
    <property type="match status" value="1"/>
</dbReference>
<dbReference type="InterPro" id="IPR029028">
    <property type="entry name" value="Alpha/beta_knot_MTases"/>
</dbReference>
<dbReference type="HOGENOM" id="CLU_021322_4_1_10"/>
<keyword evidence="2 7" id="KW-0489">Methyltransferase</keyword>
<dbReference type="Proteomes" id="UP000023772">
    <property type="component" value="Chromosome"/>
</dbReference>
<keyword evidence="1 7" id="KW-0820">tRNA-binding</keyword>
<keyword evidence="11" id="KW-1185">Reference proteome</keyword>
<evidence type="ECO:0000313" key="10">
    <source>
        <dbReference type="EMBL" id="SET13138.1"/>
    </source>
</evidence>
<dbReference type="GO" id="GO:0002938">
    <property type="term" value="P:tRNA guanine ribose methylation"/>
    <property type="evidence" value="ECO:0007669"/>
    <property type="project" value="UniProtKB-UniRule"/>
</dbReference>
<dbReference type="KEGG" id="dori:FH5T_01195"/>
<dbReference type="AlphaFoldDB" id="X5DE54"/>
<evidence type="ECO:0000256" key="5">
    <source>
        <dbReference type="ARBA" id="ARBA00022694"/>
    </source>
</evidence>
<dbReference type="PANTHER" id="PTHR43453">
    <property type="entry name" value="RRNA METHYLASE-LIKE"/>
    <property type="match status" value="1"/>
</dbReference>
<dbReference type="Pfam" id="PF00588">
    <property type="entry name" value="SpoU_methylase"/>
    <property type="match status" value="1"/>
</dbReference>
<evidence type="ECO:0000256" key="6">
    <source>
        <dbReference type="ARBA" id="ARBA00022884"/>
    </source>
</evidence>
<dbReference type="InterPro" id="IPR029026">
    <property type="entry name" value="tRNA_m1G_MTases_N"/>
</dbReference>
<name>X5DE54_9BACT</name>
<dbReference type="eggNOG" id="COG0566">
    <property type="taxonomic scope" value="Bacteria"/>
</dbReference>
<sequence>MNNKLINYLSGYLTPQRLELYDKVLNRRTRHLTVVLEDIYQKQNASAVLRTCDCFGIQDVHIIEDRNEFQVNREIAMGASKWLSLHKYNNKENNALDAIQTLKKQGYRIVATTPHNNDLGLQDFDIAKGKTALVFGSELPGITETIMQEADEFLKIPMYGFTESFNISVSAAIILHHLTMKMRDSKDLHWQLSNDEKDELKMEWIRKTIKRSELIEKRFWEENKKK</sequence>
<comment type="function">
    <text evidence="7">Catalyzes the 2'-O methylation of guanosine at position 18 in tRNA.</text>
</comment>
<dbReference type="HAMAP" id="MF_02060">
    <property type="entry name" value="tRNA_methyltr_TrmH"/>
    <property type="match status" value="1"/>
</dbReference>
<feature type="binding site" evidence="7">
    <location>
        <position position="156"/>
    </location>
    <ligand>
        <name>S-adenosyl-L-methionine</name>
        <dbReference type="ChEBI" id="CHEBI:59789"/>
    </ligand>
</feature>
<reference evidence="9 11" key="1">
    <citation type="submission" date="2014-03" db="EMBL/GenBank/DDBJ databases">
        <title>Complete genome sequence of a deeply braunched marine Bacteroidia bacterium Draconibacterium orientale type strain FH5T.</title>
        <authorList>
            <person name="Li X."/>
            <person name="Wang X."/>
            <person name="Xie Z."/>
            <person name="Du Z."/>
            <person name="Chen G."/>
        </authorList>
    </citation>
    <scope>NUCLEOTIDE SEQUENCE [LARGE SCALE GENOMIC DNA]</scope>
    <source>
        <strain evidence="9 11">FH5</strain>
    </source>
</reference>
<keyword evidence="4 7" id="KW-0949">S-adenosyl-L-methionine</keyword>
<dbReference type="GO" id="GO:0000049">
    <property type="term" value="F:tRNA binding"/>
    <property type="evidence" value="ECO:0007669"/>
    <property type="project" value="UniProtKB-UniRule"/>
</dbReference>
<evidence type="ECO:0000256" key="1">
    <source>
        <dbReference type="ARBA" id="ARBA00022555"/>
    </source>
</evidence>
<proteinExistence type="inferred from homology"/>
<dbReference type="STRING" id="1168034.FH5T_01195"/>
<keyword evidence="6 7" id="KW-0694">RNA-binding</keyword>
<evidence type="ECO:0000313" key="9">
    <source>
        <dbReference type="EMBL" id="AHW58657.1"/>
    </source>
</evidence>
<gene>
    <name evidence="7" type="primary">trmH</name>
    <name evidence="9" type="ORF">FH5T_01195</name>
    <name evidence="10" type="ORF">SAMN05444285_106114</name>
</gene>
<evidence type="ECO:0000256" key="3">
    <source>
        <dbReference type="ARBA" id="ARBA00022679"/>
    </source>
</evidence>
<dbReference type="Proteomes" id="UP000181981">
    <property type="component" value="Unassembled WGS sequence"/>
</dbReference>
<comment type="caution">
    <text evidence="7">Lacks conserved residue(s) required for the propagation of feature annotation.</text>
</comment>
<dbReference type="InterPro" id="IPR033671">
    <property type="entry name" value="TrmH"/>
</dbReference>
<evidence type="ECO:0000259" key="8">
    <source>
        <dbReference type="Pfam" id="PF00588"/>
    </source>
</evidence>
<keyword evidence="3 7" id="KW-0808">Transferase</keyword>
<evidence type="ECO:0000256" key="4">
    <source>
        <dbReference type="ARBA" id="ARBA00022691"/>
    </source>
</evidence>
<reference evidence="10 12" key="2">
    <citation type="submission" date="2016-10" db="EMBL/GenBank/DDBJ databases">
        <authorList>
            <person name="de Groot N.N."/>
        </authorList>
    </citation>
    <scope>NUCLEOTIDE SEQUENCE [LARGE SCALE GENOMIC DNA]</scope>
    <source>
        <strain evidence="10 12">DSM 25947</strain>
    </source>
</reference>
<evidence type="ECO:0000256" key="7">
    <source>
        <dbReference type="HAMAP-Rule" id="MF_02060"/>
    </source>
</evidence>
<organism evidence="10 12">
    <name type="scientific">Draconibacterium orientale</name>
    <dbReference type="NCBI Taxonomy" id="1168034"/>
    <lineage>
        <taxon>Bacteria</taxon>
        <taxon>Pseudomonadati</taxon>
        <taxon>Bacteroidota</taxon>
        <taxon>Bacteroidia</taxon>
        <taxon>Marinilabiliales</taxon>
        <taxon>Prolixibacteraceae</taxon>
        <taxon>Draconibacterium</taxon>
    </lineage>
</organism>
<evidence type="ECO:0000313" key="12">
    <source>
        <dbReference type="Proteomes" id="UP000181981"/>
    </source>
</evidence>
<dbReference type="GO" id="GO:0141100">
    <property type="term" value="F:tRNA (guanine(18)-2'-O)-methyltransferase activity"/>
    <property type="evidence" value="ECO:0007669"/>
    <property type="project" value="UniProtKB-UniRule"/>
</dbReference>
<dbReference type="EC" id="2.1.1.34" evidence="7"/>
<dbReference type="InterPro" id="IPR001537">
    <property type="entry name" value="SpoU_MeTrfase"/>
</dbReference>
<accession>X5DE54</accession>
<dbReference type="EMBL" id="FOHT01000006">
    <property type="protein sequence ID" value="SET13138.1"/>
    <property type="molecule type" value="Genomic_DNA"/>
</dbReference>
<comment type="catalytic activity">
    <reaction evidence="7">
        <text>guanosine(18) in tRNA + S-adenosyl-L-methionine = 2'-O-methylguanosine(18) in tRNA + S-adenosyl-L-homocysteine + H(+)</text>
        <dbReference type="Rhea" id="RHEA:20077"/>
        <dbReference type="Rhea" id="RHEA-COMP:10190"/>
        <dbReference type="Rhea" id="RHEA-COMP:10192"/>
        <dbReference type="ChEBI" id="CHEBI:15378"/>
        <dbReference type="ChEBI" id="CHEBI:57856"/>
        <dbReference type="ChEBI" id="CHEBI:59789"/>
        <dbReference type="ChEBI" id="CHEBI:74269"/>
        <dbReference type="ChEBI" id="CHEBI:74445"/>
        <dbReference type="EC" id="2.1.1.34"/>
    </reaction>
</comment>
<feature type="domain" description="tRNA/rRNA methyltransferase SpoU type" evidence="8">
    <location>
        <begin position="32"/>
        <end position="176"/>
    </location>
</feature>
<dbReference type="RefSeq" id="WP_038554493.1">
    <property type="nucleotide sequence ID" value="NZ_FOHT01000006.1"/>
</dbReference>